<reference evidence="2" key="2">
    <citation type="submission" date="2020-08" db="EMBL/GenBank/DDBJ databases">
        <authorList>
            <person name="Chen M."/>
            <person name="Teng W."/>
            <person name="Zhao L."/>
            <person name="Hu C."/>
            <person name="Zhou Y."/>
            <person name="Han B."/>
            <person name="Song L."/>
            <person name="Shu W."/>
        </authorList>
    </citation>
    <scope>NUCLEOTIDE SEQUENCE</scope>
    <source>
        <strain evidence="2">FACHB-1375</strain>
    </source>
</reference>
<dbReference type="Gene3D" id="1.25.40.620">
    <property type="match status" value="1"/>
</dbReference>
<dbReference type="CDD" id="cd16383">
    <property type="entry name" value="GUN4"/>
    <property type="match status" value="1"/>
</dbReference>
<organism evidence="2 3">
    <name type="scientific">Aerosakkonema funiforme FACHB-1375</name>
    <dbReference type="NCBI Taxonomy" id="2949571"/>
    <lineage>
        <taxon>Bacteria</taxon>
        <taxon>Bacillati</taxon>
        <taxon>Cyanobacteriota</taxon>
        <taxon>Cyanophyceae</taxon>
        <taxon>Oscillatoriophycideae</taxon>
        <taxon>Aerosakkonematales</taxon>
        <taxon>Aerosakkonemataceae</taxon>
        <taxon>Aerosakkonema</taxon>
    </lineage>
</organism>
<evidence type="ECO:0000259" key="1">
    <source>
        <dbReference type="Pfam" id="PF05419"/>
    </source>
</evidence>
<dbReference type="PANTHER" id="PTHR34800">
    <property type="entry name" value="TETRAPYRROLE-BINDING PROTEIN, CHLOROPLASTIC"/>
    <property type="match status" value="1"/>
</dbReference>
<protein>
    <submittedName>
        <fullName evidence="2">GUN4 domain-containing protein</fullName>
    </submittedName>
</protein>
<dbReference type="SUPFAM" id="SSF140869">
    <property type="entry name" value="GUN4-like"/>
    <property type="match status" value="1"/>
</dbReference>
<sequence>MLFEFAPAVKAAIDAGKYLQVFTSTGVPIAMARDAATGRFVAHAIGAFAQNSAISPLVSPVQMLMGTTQMYQMHQGFTAIQAGLQTIQSSLGVLQATTAFIGLGTVAVGALSAVNLHQTLKLRKEVGQLRLEVKEGFIDLKKALKEQGAEIKELIEQVATDVEFRNHRTILVRAYGLFTQALHRFRSAMQIQDVQRRNAEIDGARGMLFQALADYDNGELLSATCSAGKLRRLECAWAIEQAIIATYQVQKESAAVSDRLSHLQAKIREDALDIVGDCSSDDELDFLFPELTRIHDHDLVLLESWQNQIDWARSLPPSELKLLESADLQHSELTVNYDTSDNSVPAEQLNYEKLRPKSHFYSLRDQLAMMIKPELRQECESYVTQQAALAGYKTLVTSNLQQASNLTVANLYWFFKVRDDSEDESDDESIEVEEITEEETPKIYRKLQSLLASQEWKEADEETAALIFKLSGQQYEMSATYAESVSSREFNVIDKLWLKYSKGKFGFSVQKSIWLELSGKISNDSEEIYKKFCEQVGWRVKSGCLLSSYLNFSLDAPKGHLPVQVAGQGWSAASFLSSLNSVIID</sequence>
<dbReference type="GO" id="GO:0046906">
    <property type="term" value="F:tetrapyrrole binding"/>
    <property type="evidence" value="ECO:0007669"/>
    <property type="project" value="TreeGrafter"/>
</dbReference>
<feature type="domain" description="GUN4-like" evidence="1">
    <location>
        <begin position="440"/>
        <end position="572"/>
    </location>
</feature>
<comment type="caution">
    <text evidence="2">The sequence shown here is derived from an EMBL/GenBank/DDBJ whole genome shotgun (WGS) entry which is preliminary data.</text>
</comment>
<dbReference type="RefSeq" id="WP_190471444.1">
    <property type="nucleotide sequence ID" value="NZ_JACJPW010000090.1"/>
</dbReference>
<dbReference type="EMBL" id="JACJPW010000090">
    <property type="protein sequence ID" value="MBD2184640.1"/>
    <property type="molecule type" value="Genomic_DNA"/>
</dbReference>
<dbReference type="PANTHER" id="PTHR34800:SF1">
    <property type="entry name" value="TETRAPYRROLE-BINDING PROTEIN, CHLOROPLASTIC"/>
    <property type="match status" value="1"/>
</dbReference>
<dbReference type="Gene3D" id="1.10.10.1770">
    <property type="entry name" value="Gun4-like"/>
    <property type="match status" value="1"/>
</dbReference>
<dbReference type="Pfam" id="PF05419">
    <property type="entry name" value="GUN4"/>
    <property type="match status" value="1"/>
</dbReference>
<name>A0A926ZJ06_9CYAN</name>
<evidence type="ECO:0000313" key="2">
    <source>
        <dbReference type="EMBL" id="MBD2184640.1"/>
    </source>
</evidence>
<evidence type="ECO:0000313" key="3">
    <source>
        <dbReference type="Proteomes" id="UP000641646"/>
    </source>
</evidence>
<dbReference type="Proteomes" id="UP000641646">
    <property type="component" value="Unassembled WGS sequence"/>
</dbReference>
<dbReference type="InterPro" id="IPR037215">
    <property type="entry name" value="GUN4-like_sf"/>
</dbReference>
<dbReference type="AlphaFoldDB" id="A0A926ZJ06"/>
<proteinExistence type="predicted"/>
<keyword evidence="3" id="KW-1185">Reference proteome</keyword>
<gene>
    <name evidence="2" type="ORF">H6G03_26825</name>
</gene>
<dbReference type="InterPro" id="IPR008629">
    <property type="entry name" value="GUN4-like"/>
</dbReference>
<accession>A0A926ZJ06</accession>
<reference evidence="2" key="1">
    <citation type="journal article" date="2015" name="ISME J.">
        <title>Draft Genome Sequence of Streptomyces incarnatus NRRL8089, which Produces the Nucleoside Antibiotic Sinefungin.</title>
        <authorList>
            <person name="Oshima K."/>
            <person name="Hattori M."/>
            <person name="Shimizu H."/>
            <person name="Fukuda K."/>
            <person name="Nemoto M."/>
            <person name="Inagaki K."/>
            <person name="Tamura T."/>
        </authorList>
    </citation>
    <scope>NUCLEOTIDE SEQUENCE</scope>
    <source>
        <strain evidence="2">FACHB-1375</strain>
    </source>
</reference>